<keyword evidence="1" id="KW-0732">Signal</keyword>
<dbReference type="RefSeq" id="XP_011390201.1">
    <property type="nucleotide sequence ID" value="XM_011391899.1"/>
</dbReference>
<evidence type="ECO:0000313" key="2">
    <source>
        <dbReference type="EMBL" id="KIS68168.1"/>
    </source>
</evidence>
<dbReference type="VEuPathDB" id="FungiDB:UMAG_03748"/>
<sequence length="238" mass="26635">MKVVIILMAVAAVVRAAVRPETPLLHKRMWPYGPKVTFQQLSGNPFQNLPSNRPTYPQTMHQVHGGEVFYNGQPLFTFAGEDGKRSQLQLQQAIADFGGFHARKKDSSEVFTFQGNSLQAAEDSVAKQVQASDQAARIFGKNVPRIANGFKVFPLPGKRNMFGKVKRPDPPAWRDIHESTPTSPARDLDYLRQELDAKRFLRFSNSHNTLSFAIRALPDGRIEHQLQDAAGNVIHLAH</sequence>
<reference evidence="2 3" key="1">
    <citation type="journal article" date="2006" name="Nature">
        <title>Insights from the genome of the biotrophic fungal plant pathogen Ustilago maydis.</title>
        <authorList>
            <person name="Kamper J."/>
            <person name="Kahmann R."/>
            <person name="Bolker M."/>
            <person name="Ma L.J."/>
            <person name="Brefort T."/>
            <person name="Saville B.J."/>
            <person name="Banuett F."/>
            <person name="Kronstad J.W."/>
            <person name="Gold S.E."/>
            <person name="Muller O."/>
            <person name="Perlin M.H."/>
            <person name="Wosten H.A."/>
            <person name="de Vries R."/>
            <person name="Ruiz-Herrera J."/>
            <person name="Reynaga-Pena C.G."/>
            <person name="Snetselaar K."/>
            <person name="McCann M."/>
            <person name="Perez-Martin J."/>
            <person name="Feldbrugge M."/>
            <person name="Basse C.W."/>
            <person name="Steinberg G."/>
            <person name="Ibeas J.I."/>
            <person name="Holloman W."/>
            <person name="Guzman P."/>
            <person name="Farman M."/>
            <person name="Stajich J.E."/>
            <person name="Sentandreu R."/>
            <person name="Gonzalez-Prieto J.M."/>
            <person name="Kennell J.C."/>
            <person name="Molina L."/>
            <person name="Schirawski J."/>
            <person name="Mendoza-Mendoza A."/>
            <person name="Greilinger D."/>
            <person name="Munch K."/>
            <person name="Rossel N."/>
            <person name="Scherer M."/>
            <person name="Vranes M."/>
            <person name="Ladendorf O."/>
            <person name="Vincon V."/>
            <person name="Fuchs U."/>
            <person name="Sandrock B."/>
            <person name="Meng S."/>
            <person name="Ho E.C."/>
            <person name="Cahill M.J."/>
            <person name="Boyce K.J."/>
            <person name="Klose J."/>
            <person name="Klosterman S.J."/>
            <person name="Deelstra H.J."/>
            <person name="Ortiz-Castellanos L."/>
            <person name="Li W."/>
            <person name="Sanchez-Alonso P."/>
            <person name="Schreier P.H."/>
            <person name="Hauser-Hahn I."/>
            <person name="Vaupel M."/>
            <person name="Koopmann E."/>
            <person name="Friedrich G."/>
            <person name="Voss H."/>
            <person name="Schluter T."/>
            <person name="Margolis J."/>
            <person name="Platt D."/>
            <person name="Swimmer C."/>
            <person name="Gnirke A."/>
            <person name="Chen F."/>
            <person name="Vysotskaia V."/>
            <person name="Mannhaupt G."/>
            <person name="Guldener U."/>
            <person name="Munsterkotter M."/>
            <person name="Haase D."/>
            <person name="Oesterheld M."/>
            <person name="Mewes H.W."/>
            <person name="Mauceli E.W."/>
            <person name="DeCaprio D."/>
            <person name="Wade C.M."/>
            <person name="Butler J."/>
            <person name="Young S."/>
            <person name="Jaffe D.B."/>
            <person name="Calvo S."/>
            <person name="Nusbaum C."/>
            <person name="Galagan J."/>
            <person name="Birren B.W."/>
        </authorList>
    </citation>
    <scope>NUCLEOTIDE SEQUENCE [LARGE SCALE GENOMIC DNA]</scope>
    <source>
        <strain evidence="3">DSM 14603 / FGSC 9021 / UM521</strain>
    </source>
</reference>
<dbReference type="InParanoid" id="A0A0D1CND3"/>
<organism evidence="2 3">
    <name type="scientific">Mycosarcoma maydis</name>
    <name type="common">Corn smut fungus</name>
    <name type="synonym">Ustilago maydis</name>
    <dbReference type="NCBI Taxonomy" id="5270"/>
    <lineage>
        <taxon>Eukaryota</taxon>
        <taxon>Fungi</taxon>
        <taxon>Dikarya</taxon>
        <taxon>Basidiomycota</taxon>
        <taxon>Ustilaginomycotina</taxon>
        <taxon>Ustilaginomycetes</taxon>
        <taxon>Ustilaginales</taxon>
        <taxon>Ustilaginaceae</taxon>
        <taxon>Mycosarcoma</taxon>
    </lineage>
</organism>
<gene>
    <name evidence="2" type="ORF">UMAG_03748</name>
</gene>
<dbReference type="Proteomes" id="UP000000561">
    <property type="component" value="Chromosome 10"/>
</dbReference>
<name>A0A0D1CND3_MYCMD</name>
<evidence type="ECO:0000313" key="3">
    <source>
        <dbReference type="Proteomes" id="UP000000561"/>
    </source>
</evidence>
<evidence type="ECO:0000256" key="1">
    <source>
        <dbReference type="SAM" id="SignalP"/>
    </source>
</evidence>
<dbReference type="GeneID" id="23564116"/>
<protein>
    <submittedName>
        <fullName evidence="2">Uncharacterized protein</fullName>
    </submittedName>
</protein>
<proteinExistence type="predicted"/>
<keyword evidence="3" id="KW-1185">Reference proteome</keyword>
<dbReference type="OrthoDB" id="2544866at2759"/>
<dbReference type="AlphaFoldDB" id="A0A0D1CND3"/>
<feature type="chain" id="PRO_5002228441" evidence="1">
    <location>
        <begin position="17"/>
        <end position="238"/>
    </location>
</feature>
<accession>A0A0D1CND3</accession>
<feature type="signal peptide" evidence="1">
    <location>
        <begin position="1"/>
        <end position="16"/>
    </location>
</feature>
<dbReference type="EMBL" id="CM003149">
    <property type="protein sequence ID" value="KIS68168.1"/>
    <property type="molecule type" value="Genomic_DNA"/>
</dbReference>
<dbReference type="eggNOG" id="ENOG502TI74">
    <property type="taxonomic scope" value="Eukaryota"/>
</dbReference>
<dbReference type="KEGG" id="uma:UMAG_03748"/>